<sequence>MKKLLALPLLFLFCAVTLISCSDNDNRNYQYRISVLNLTNNQPISPMAVIVHSNQFNAWENGAAASVALEKLAEAGEPDDLIALADASNDVYYHAALGEQNLQAGNSILLDISFVTHKNNPLMLTIAGKLQNTNDGFAGRTMIDLQQLAFTDHNKASINLFAWDSGTEANTETEATISGPAGTGTGFDASRVGDIDKVSQHIGIIGNQGDKLALTDSVLTSSHKFDNPVARVFITRTN</sequence>
<feature type="chain" id="PRO_5016087041" description="Spondin domain-containing protein" evidence="1">
    <location>
        <begin position="23"/>
        <end position="238"/>
    </location>
</feature>
<organism evidence="3 4">
    <name type="scientific">Pelagibaculum spongiae</name>
    <dbReference type="NCBI Taxonomy" id="2080658"/>
    <lineage>
        <taxon>Bacteria</taxon>
        <taxon>Pseudomonadati</taxon>
        <taxon>Pseudomonadota</taxon>
        <taxon>Gammaproteobacteria</taxon>
        <taxon>Oceanospirillales</taxon>
        <taxon>Pelagibaculum</taxon>
    </lineage>
</organism>
<dbReference type="Proteomes" id="UP000244906">
    <property type="component" value="Unassembled WGS sequence"/>
</dbReference>
<reference evidence="3 4" key="1">
    <citation type="submission" date="2018-04" db="EMBL/GenBank/DDBJ databases">
        <title>Thalassorhabdus spongiae gen. nov., sp. nov., isolated from a marine sponge in South-West Iceland.</title>
        <authorList>
            <person name="Knobloch S."/>
            <person name="Daussin A."/>
            <person name="Johannsson R."/>
            <person name="Marteinsson V.T."/>
        </authorList>
    </citation>
    <scope>NUCLEOTIDE SEQUENCE [LARGE SCALE GENOMIC DNA]</scope>
    <source>
        <strain evidence="3 4">Hp12</strain>
    </source>
</reference>
<gene>
    <name evidence="3" type="ORF">DC094_06140</name>
</gene>
<dbReference type="OrthoDB" id="5188840at2"/>
<dbReference type="EMBL" id="QDDL01000002">
    <property type="protein sequence ID" value="PVZ70180.1"/>
    <property type="molecule type" value="Genomic_DNA"/>
</dbReference>
<protein>
    <recommendedName>
        <fullName evidence="2">Spondin domain-containing protein</fullName>
    </recommendedName>
</protein>
<dbReference type="InterPro" id="IPR009465">
    <property type="entry name" value="Spondin_N"/>
</dbReference>
<dbReference type="RefSeq" id="WP_116686252.1">
    <property type="nucleotide sequence ID" value="NZ_CAWNYD010000002.1"/>
</dbReference>
<proteinExistence type="predicted"/>
<dbReference type="InterPro" id="IPR038678">
    <property type="entry name" value="Spondin_N_sf"/>
</dbReference>
<feature type="domain" description="Spondin" evidence="2">
    <location>
        <begin position="45"/>
        <end position="170"/>
    </location>
</feature>
<comment type="caution">
    <text evidence="3">The sequence shown here is derived from an EMBL/GenBank/DDBJ whole genome shotgun (WGS) entry which is preliminary data.</text>
</comment>
<accession>A0A2V1GVX6</accession>
<keyword evidence="1" id="KW-0732">Signal</keyword>
<dbReference type="PROSITE" id="PS51257">
    <property type="entry name" value="PROKAR_LIPOPROTEIN"/>
    <property type="match status" value="1"/>
</dbReference>
<dbReference type="NCBIfam" id="NF038123">
    <property type="entry name" value="NF038123_dom"/>
    <property type="match status" value="1"/>
</dbReference>
<dbReference type="Gene3D" id="2.60.40.2130">
    <property type="entry name" value="F-spondin domain"/>
    <property type="match status" value="1"/>
</dbReference>
<keyword evidence="4" id="KW-1185">Reference proteome</keyword>
<evidence type="ECO:0000259" key="2">
    <source>
        <dbReference type="Pfam" id="PF06468"/>
    </source>
</evidence>
<evidence type="ECO:0000256" key="1">
    <source>
        <dbReference type="SAM" id="SignalP"/>
    </source>
</evidence>
<dbReference type="AlphaFoldDB" id="A0A2V1GVX6"/>
<evidence type="ECO:0000313" key="3">
    <source>
        <dbReference type="EMBL" id="PVZ70180.1"/>
    </source>
</evidence>
<name>A0A2V1GVX6_9GAMM</name>
<dbReference type="Pfam" id="PF06468">
    <property type="entry name" value="Spond_N"/>
    <property type="match status" value="1"/>
</dbReference>
<feature type="signal peptide" evidence="1">
    <location>
        <begin position="1"/>
        <end position="22"/>
    </location>
</feature>
<evidence type="ECO:0000313" key="4">
    <source>
        <dbReference type="Proteomes" id="UP000244906"/>
    </source>
</evidence>